<organism evidence="1 2">
    <name type="scientific">Vreelandella glaciei</name>
    <dbReference type="NCBI Taxonomy" id="186761"/>
    <lineage>
        <taxon>Bacteria</taxon>
        <taxon>Pseudomonadati</taxon>
        <taxon>Pseudomonadota</taxon>
        <taxon>Gammaproteobacteria</taxon>
        <taxon>Oceanospirillales</taxon>
        <taxon>Halomonadaceae</taxon>
        <taxon>Vreelandella</taxon>
    </lineage>
</organism>
<evidence type="ECO:0000313" key="2">
    <source>
        <dbReference type="Proteomes" id="UP000526892"/>
    </source>
</evidence>
<dbReference type="EMBL" id="JACCDE010000038">
    <property type="protein sequence ID" value="NYS79989.1"/>
    <property type="molecule type" value="Genomic_DNA"/>
</dbReference>
<reference evidence="1 2" key="1">
    <citation type="journal article" date="2003" name="Extremophiles">
        <title>Halomonas glaciei sp. nov. isolated from fast ice of Adelie Land, Antarctica.</title>
        <authorList>
            <person name="Reddy G.S."/>
            <person name="Raghavan P.U."/>
            <person name="Sarita N.B."/>
            <person name="Prakash J.S."/>
            <person name="Nagesh N."/>
            <person name="Delille D."/>
            <person name="Shivaji S."/>
        </authorList>
    </citation>
    <scope>NUCLEOTIDE SEQUENCE [LARGE SCALE GENOMIC DNA]</scope>
    <source>
        <strain evidence="1 2">DD39</strain>
    </source>
</reference>
<evidence type="ECO:0000313" key="1">
    <source>
        <dbReference type="EMBL" id="NYS79989.1"/>
    </source>
</evidence>
<sequence>MIVETNNTAELPAEQLREAVNALMQTVTSLLEGEATLATLETALHSHDALLDQLAIHSLDASTLAALERIEQFITLHAGNYYQTTCAELDNKQKNRFISLFARRLLALDGLGPATAQQLFQLGVFTPEQFFGLTPGELAQMQLPPATLARLIPLHAQHSQLTQES</sequence>
<dbReference type="RefSeq" id="WP_179917120.1">
    <property type="nucleotide sequence ID" value="NZ_JACCDE010000038.1"/>
</dbReference>
<comment type="caution">
    <text evidence="1">The sequence shown here is derived from an EMBL/GenBank/DDBJ whole genome shotgun (WGS) entry which is preliminary data.</text>
</comment>
<protein>
    <submittedName>
        <fullName evidence="1">Uncharacterized protein</fullName>
    </submittedName>
</protein>
<keyword evidence="2" id="KW-1185">Reference proteome</keyword>
<accession>A0A7Z0LWQ1</accession>
<dbReference type="Proteomes" id="UP000526892">
    <property type="component" value="Unassembled WGS sequence"/>
</dbReference>
<proteinExistence type="predicted"/>
<name>A0A7Z0LWQ1_9GAMM</name>
<gene>
    <name evidence="1" type="ORF">HZS80_20165</name>
</gene>
<dbReference type="AlphaFoldDB" id="A0A7Z0LWQ1"/>